<gene>
    <name evidence="6" type="ORF">QNI22_01265</name>
</gene>
<dbReference type="NCBIfam" id="TIGR01509">
    <property type="entry name" value="HAD-SF-IA-v3"/>
    <property type="match status" value="1"/>
</dbReference>
<evidence type="ECO:0000256" key="5">
    <source>
        <dbReference type="ARBA" id="ARBA00023277"/>
    </source>
</evidence>
<evidence type="ECO:0000313" key="7">
    <source>
        <dbReference type="Proteomes" id="UP001232063"/>
    </source>
</evidence>
<dbReference type="SFLD" id="SFLDG01135">
    <property type="entry name" value="C1.5.6:_HAD__Beta-PGM__Phospha"/>
    <property type="match status" value="1"/>
</dbReference>
<sequence>MTEKKFGLIFDMDGTMVDNMMVHHHAWQKKLAEVGLELTLDEVVANCHGKNDDILVRLFGDKYTFEERDQISSDKEARYREIFLSQLKLVEGLPELLEEAYQAGIPMGVGTAARFENVDYVLDNLNIRHYFKAVVVDRDVTNGKPDPEVFFKVADVLEVPYANCLVFEDSPTGAKTARNAGMKAIILTTTHKAEEFSSISSVMKCVDNYKSINLKEELAKL</sequence>
<dbReference type="InterPro" id="IPR051600">
    <property type="entry name" value="Beta-PGM-like"/>
</dbReference>
<evidence type="ECO:0000313" key="6">
    <source>
        <dbReference type="EMBL" id="MDJ1499250.1"/>
    </source>
</evidence>
<dbReference type="PANTHER" id="PTHR46193:SF18">
    <property type="entry name" value="HEXITOL PHOSPHATASE B"/>
    <property type="match status" value="1"/>
</dbReference>
<dbReference type="Pfam" id="PF13419">
    <property type="entry name" value="HAD_2"/>
    <property type="match status" value="1"/>
</dbReference>
<dbReference type="SFLD" id="SFLDS00003">
    <property type="entry name" value="Haloacid_Dehalogenase"/>
    <property type="match status" value="1"/>
</dbReference>
<evidence type="ECO:0000256" key="4">
    <source>
        <dbReference type="ARBA" id="ARBA00022842"/>
    </source>
</evidence>
<keyword evidence="4" id="KW-0460">Magnesium</keyword>
<dbReference type="EMBL" id="JASJOU010000001">
    <property type="protein sequence ID" value="MDJ1499250.1"/>
    <property type="molecule type" value="Genomic_DNA"/>
</dbReference>
<dbReference type="Proteomes" id="UP001232063">
    <property type="component" value="Unassembled WGS sequence"/>
</dbReference>
<reference evidence="6" key="1">
    <citation type="submission" date="2023-05" db="EMBL/GenBank/DDBJ databases">
        <authorList>
            <person name="Zhang X."/>
        </authorList>
    </citation>
    <scope>NUCLEOTIDE SEQUENCE</scope>
    <source>
        <strain evidence="6">BD1B2-1</strain>
    </source>
</reference>
<comment type="similarity">
    <text evidence="2">Belongs to the HAD-like hydrolase superfamily. CbbY/CbbZ/Gph/YieH family.</text>
</comment>
<evidence type="ECO:0000256" key="2">
    <source>
        <dbReference type="ARBA" id="ARBA00006171"/>
    </source>
</evidence>
<dbReference type="SUPFAM" id="SSF56784">
    <property type="entry name" value="HAD-like"/>
    <property type="match status" value="1"/>
</dbReference>
<keyword evidence="3" id="KW-0479">Metal-binding</keyword>
<organism evidence="6 7">
    <name type="scientific">Xanthocytophaga agilis</name>
    <dbReference type="NCBI Taxonomy" id="3048010"/>
    <lineage>
        <taxon>Bacteria</taxon>
        <taxon>Pseudomonadati</taxon>
        <taxon>Bacteroidota</taxon>
        <taxon>Cytophagia</taxon>
        <taxon>Cytophagales</taxon>
        <taxon>Rhodocytophagaceae</taxon>
        <taxon>Xanthocytophaga</taxon>
    </lineage>
</organism>
<comment type="caution">
    <text evidence="6">The sequence shown here is derived from an EMBL/GenBank/DDBJ whole genome shotgun (WGS) entry which is preliminary data.</text>
</comment>
<name>A0AAE3QXG0_9BACT</name>
<keyword evidence="5" id="KW-0119">Carbohydrate metabolism</keyword>
<dbReference type="Gene3D" id="1.10.150.240">
    <property type="entry name" value="Putative phosphatase, domain 2"/>
    <property type="match status" value="1"/>
</dbReference>
<evidence type="ECO:0000256" key="1">
    <source>
        <dbReference type="ARBA" id="ARBA00001946"/>
    </source>
</evidence>
<dbReference type="InterPro" id="IPR041492">
    <property type="entry name" value="HAD_2"/>
</dbReference>
<dbReference type="GO" id="GO:0046872">
    <property type="term" value="F:metal ion binding"/>
    <property type="evidence" value="ECO:0007669"/>
    <property type="project" value="UniProtKB-KW"/>
</dbReference>
<keyword evidence="7" id="KW-1185">Reference proteome</keyword>
<accession>A0AAE3QXG0</accession>
<dbReference type="Gene3D" id="3.40.50.1000">
    <property type="entry name" value="HAD superfamily/HAD-like"/>
    <property type="match status" value="1"/>
</dbReference>
<comment type="cofactor">
    <cofactor evidence="1">
        <name>Mg(2+)</name>
        <dbReference type="ChEBI" id="CHEBI:18420"/>
    </cofactor>
</comment>
<dbReference type="SFLD" id="SFLDG01129">
    <property type="entry name" value="C1.5:_HAD__Beta-PGM__Phosphata"/>
    <property type="match status" value="1"/>
</dbReference>
<dbReference type="InterPro" id="IPR006439">
    <property type="entry name" value="HAD-SF_hydro_IA"/>
</dbReference>
<dbReference type="AlphaFoldDB" id="A0AAE3QXG0"/>
<protein>
    <submittedName>
        <fullName evidence="6">HAD family phosphatase</fullName>
    </submittedName>
</protein>
<evidence type="ECO:0000256" key="3">
    <source>
        <dbReference type="ARBA" id="ARBA00022723"/>
    </source>
</evidence>
<proteinExistence type="inferred from homology"/>
<dbReference type="InterPro" id="IPR036412">
    <property type="entry name" value="HAD-like_sf"/>
</dbReference>
<dbReference type="GO" id="GO:0003824">
    <property type="term" value="F:catalytic activity"/>
    <property type="evidence" value="ECO:0007669"/>
    <property type="project" value="UniProtKB-ARBA"/>
</dbReference>
<dbReference type="InterPro" id="IPR023198">
    <property type="entry name" value="PGP-like_dom2"/>
</dbReference>
<dbReference type="RefSeq" id="WP_314508785.1">
    <property type="nucleotide sequence ID" value="NZ_JASJOU010000001.1"/>
</dbReference>
<dbReference type="InterPro" id="IPR023214">
    <property type="entry name" value="HAD_sf"/>
</dbReference>
<dbReference type="PANTHER" id="PTHR46193">
    <property type="entry name" value="6-PHOSPHOGLUCONATE PHOSPHATASE"/>
    <property type="match status" value="1"/>
</dbReference>